<keyword evidence="2" id="KW-0812">Transmembrane</keyword>
<keyword evidence="2" id="KW-1133">Transmembrane helix</keyword>
<keyword evidence="2" id="KW-0472">Membrane</keyword>
<gene>
    <name evidence="3" type="ORF">RIF25_11750</name>
</gene>
<organism evidence="3 4">
    <name type="scientific">Pseudocalidococcus azoricus BACA0444</name>
    <dbReference type="NCBI Taxonomy" id="2918990"/>
    <lineage>
        <taxon>Bacteria</taxon>
        <taxon>Bacillati</taxon>
        <taxon>Cyanobacteriota</taxon>
        <taxon>Cyanophyceae</taxon>
        <taxon>Acaryochloridales</taxon>
        <taxon>Thermosynechococcaceae</taxon>
        <taxon>Pseudocalidococcus</taxon>
        <taxon>Pseudocalidococcus azoricus</taxon>
    </lineage>
</organism>
<proteinExistence type="predicted"/>
<evidence type="ECO:0008006" key="5">
    <source>
        <dbReference type="Google" id="ProtNLM"/>
    </source>
</evidence>
<dbReference type="Proteomes" id="UP001268256">
    <property type="component" value="Unassembled WGS sequence"/>
</dbReference>
<dbReference type="RefSeq" id="WP_322878721.1">
    <property type="nucleotide sequence ID" value="NZ_JAVMIP010000012.1"/>
</dbReference>
<comment type="caution">
    <text evidence="3">The sequence shown here is derived from an EMBL/GenBank/DDBJ whole genome shotgun (WGS) entry which is preliminary data.</text>
</comment>
<sequence length="105" mass="10644">MGLARLSQGLVVASLIGVGALGAMPMSPAQACGYHTTHSTAKGSFQVPNAPWPNVLGLGGGLFVVGTVVAVLYQKHQKSQANPSTIPAPSDILESEIPAPAKTLV</sequence>
<evidence type="ECO:0000256" key="2">
    <source>
        <dbReference type="SAM" id="Phobius"/>
    </source>
</evidence>
<evidence type="ECO:0000313" key="3">
    <source>
        <dbReference type="EMBL" id="MDS3861480.1"/>
    </source>
</evidence>
<evidence type="ECO:0000256" key="1">
    <source>
        <dbReference type="SAM" id="MobiDB-lite"/>
    </source>
</evidence>
<feature type="region of interest" description="Disordered" evidence="1">
    <location>
        <begin position="77"/>
        <end position="105"/>
    </location>
</feature>
<keyword evidence="4" id="KW-1185">Reference proteome</keyword>
<evidence type="ECO:0000313" key="4">
    <source>
        <dbReference type="Proteomes" id="UP001268256"/>
    </source>
</evidence>
<accession>A0AAE4JWK4</accession>
<dbReference type="AlphaFoldDB" id="A0AAE4JWK4"/>
<name>A0AAE4JWK4_9CYAN</name>
<dbReference type="EMBL" id="JAVMIP010000012">
    <property type="protein sequence ID" value="MDS3861480.1"/>
    <property type="molecule type" value="Genomic_DNA"/>
</dbReference>
<feature type="transmembrane region" description="Helical" evidence="2">
    <location>
        <begin position="55"/>
        <end position="73"/>
    </location>
</feature>
<reference evidence="4" key="1">
    <citation type="submission" date="2023-07" db="EMBL/GenBank/DDBJ databases">
        <authorList>
            <person name="Luz R."/>
            <person name="Cordeiro R."/>
            <person name="Fonseca A."/>
            <person name="Goncalves V."/>
        </authorList>
    </citation>
    <scope>NUCLEOTIDE SEQUENCE [LARGE SCALE GENOMIC DNA]</scope>
    <source>
        <strain evidence="4">BACA0444</strain>
    </source>
</reference>
<protein>
    <recommendedName>
        <fullName evidence="5">Transmembrane protein</fullName>
    </recommendedName>
</protein>